<proteinExistence type="predicted"/>
<dbReference type="OrthoDB" id="909905at2759"/>
<evidence type="ECO:0008006" key="4">
    <source>
        <dbReference type="Google" id="ProtNLM"/>
    </source>
</evidence>
<dbReference type="Proteomes" id="UP000030748">
    <property type="component" value="Unassembled WGS sequence"/>
</dbReference>
<dbReference type="eggNOG" id="ENOG502S0IX">
    <property type="taxonomic scope" value="Eukaryota"/>
</dbReference>
<dbReference type="STRING" id="4155.A0A022RET6"/>
<dbReference type="PANTHER" id="PTHR35762">
    <property type="entry name" value="TRANSMEMBRANE PROTEIN"/>
    <property type="match status" value="1"/>
</dbReference>
<dbReference type="OMA" id="FTSMTCI"/>
<evidence type="ECO:0000256" key="1">
    <source>
        <dbReference type="SAM" id="Phobius"/>
    </source>
</evidence>
<keyword evidence="3" id="KW-1185">Reference proteome</keyword>
<accession>A0A022RET6</accession>
<keyword evidence="1" id="KW-0472">Membrane</keyword>
<reference evidence="2 3" key="1">
    <citation type="journal article" date="2013" name="Proc. Natl. Acad. Sci. U.S.A.">
        <title>Fine-scale variation in meiotic recombination in Mimulus inferred from population shotgun sequencing.</title>
        <authorList>
            <person name="Hellsten U."/>
            <person name="Wright K.M."/>
            <person name="Jenkins J."/>
            <person name="Shu S."/>
            <person name="Yuan Y."/>
            <person name="Wessler S.R."/>
            <person name="Schmutz J."/>
            <person name="Willis J.H."/>
            <person name="Rokhsar D.S."/>
        </authorList>
    </citation>
    <scope>NUCLEOTIDE SEQUENCE [LARGE SCALE GENOMIC DNA]</scope>
    <source>
        <strain evidence="3">cv. DUN x IM62</strain>
    </source>
</reference>
<sequence length="235" mass="26990">MKCSTKGEKVQAMKNYKRAKFLYNLVLYSLTSLITFFVFSYYYPLFPSTKDFPSFPPNNLSFFLNAKCFFVVGNIIVLILIGESKLKQSSHSCSSSSDMLYDEYIARSRRSYNVNSNEINNIGAVKNPSVEVKKDGGREKIVRHSEKKKKITIRTSKSSANICMPRDQENKKLGMRSCKSEVWGESEIAKTRKMTTGKEEEICVQGEELNKRVEAFIARVNKQRLLEAKLVDHYK</sequence>
<dbReference type="EMBL" id="KI630522">
    <property type="protein sequence ID" value="EYU37400.1"/>
    <property type="molecule type" value="Genomic_DNA"/>
</dbReference>
<dbReference type="AlphaFoldDB" id="A0A022RET6"/>
<dbReference type="PANTHER" id="PTHR35762:SF2">
    <property type="entry name" value="TRANSMEMBRANE PROTEIN"/>
    <property type="match status" value="1"/>
</dbReference>
<organism evidence="2 3">
    <name type="scientific">Erythranthe guttata</name>
    <name type="common">Yellow monkey flower</name>
    <name type="synonym">Mimulus guttatus</name>
    <dbReference type="NCBI Taxonomy" id="4155"/>
    <lineage>
        <taxon>Eukaryota</taxon>
        <taxon>Viridiplantae</taxon>
        <taxon>Streptophyta</taxon>
        <taxon>Embryophyta</taxon>
        <taxon>Tracheophyta</taxon>
        <taxon>Spermatophyta</taxon>
        <taxon>Magnoliopsida</taxon>
        <taxon>eudicotyledons</taxon>
        <taxon>Gunneridae</taxon>
        <taxon>Pentapetalae</taxon>
        <taxon>asterids</taxon>
        <taxon>lamiids</taxon>
        <taxon>Lamiales</taxon>
        <taxon>Phrymaceae</taxon>
        <taxon>Erythranthe</taxon>
    </lineage>
</organism>
<keyword evidence="1" id="KW-0812">Transmembrane</keyword>
<dbReference type="PhylomeDB" id="A0A022RET6"/>
<dbReference type="KEGG" id="egt:105957989"/>
<keyword evidence="1" id="KW-1133">Transmembrane helix</keyword>
<evidence type="ECO:0000313" key="2">
    <source>
        <dbReference type="EMBL" id="EYU37400.1"/>
    </source>
</evidence>
<gene>
    <name evidence="2" type="ORF">MIMGU_mgv1a025354mg</name>
</gene>
<name>A0A022RET6_ERYGU</name>
<feature type="transmembrane region" description="Helical" evidence="1">
    <location>
        <begin position="21"/>
        <end position="42"/>
    </location>
</feature>
<protein>
    <recommendedName>
        <fullName evidence="4">DUF4408 domain-containing protein</fullName>
    </recommendedName>
</protein>
<evidence type="ECO:0000313" key="3">
    <source>
        <dbReference type="Proteomes" id="UP000030748"/>
    </source>
</evidence>
<feature type="transmembrane region" description="Helical" evidence="1">
    <location>
        <begin position="62"/>
        <end position="81"/>
    </location>
</feature>